<comment type="caution">
    <text evidence="2">The sequence shown here is derived from an EMBL/GenBank/DDBJ whole genome shotgun (WGS) entry which is preliminary data.</text>
</comment>
<name>A0ABQ1BCJ8_9EURO</name>
<proteinExistence type="predicted"/>
<reference evidence="2 3" key="1">
    <citation type="submission" date="2020-01" db="EMBL/GenBank/DDBJ databases">
        <title>Draft genome sequence of Aspergillus udagawae IFM 53868.</title>
        <authorList>
            <person name="Takahashi H."/>
            <person name="Yaguchi T."/>
        </authorList>
    </citation>
    <scope>NUCLEOTIDE SEQUENCE [LARGE SCALE GENOMIC DNA]</scope>
    <source>
        <strain evidence="2 3">IFM 53868</strain>
    </source>
</reference>
<feature type="compositionally biased region" description="Basic and acidic residues" evidence="1">
    <location>
        <begin position="7"/>
        <end position="29"/>
    </location>
</feature>
<dbReference type="EMBL" id="BLKG01000188">
    <property type="protein sequence ID" value="GFF98523.1"/>
    <property type="molecule type" value="Genomic_DNA"/>
</dbReference>
<evidence type="ECO:0000256" key="1">
    <source>
        <dbReference type="SAM" id="MobiDB-lite"/>
    </source>
</evidence>
<evidence type="ECO:0000313" key="3">
    <source>
        <dbReference type="Proteomes" id="UP000465266"/>
    </source>
</evidence>
<keyword evidence="3" id="KW-1185">Reference proteome</keyword>
<feature type="region of interest" description="Disordered" evidence="1">
    <location>
        <begin position="1"/>
        <end position="63"/>
    </location>
</feature>
<evidence type="ECO:0000313" key="2">
    <source>
        <dbReference type="EMBL" id="GFF98523.1"/>
    </source>
</evidence>
<sequence>MDGEGPGDGRLEEDLGDYRQRAKGRDEGGRGQIQTEPGSHQVGGAEEIQAAGKEKSRVSLQGGADRVDLPFIDGQMGRHGPPEALTSEFFLGGFRLDHSQWRRDGLRGLHPVRES</sequence>
<protein>
    <submittedName>
        <fullName evidence="2">Uncharacterized protein</fullName>
    </submittedName>
</protein>
<gene>
    <name evidence="2" type="ORF">IFM53868_09839</name>
</gene>
<organism evidence="2 3">
    <name type="scientific">Aspergillus udagawae</name>
    <dbReference type="NCBI Taxonomy" id="91492"/>
    <lineage>
        <taxon>Eukaryota</taxon>
        <taxon>Fungi</taxon>
        <taxon>Dikarya</taxon>
        <taxon>Ascomycota</taxon>
        <taxon>Pezizomycotina</taxon>
        <taxon>Eurotiomycetes</taxon>
        <taxon>Eurotiomycetidae</taxon>
        <taxon>Eurotiales</taxon>
        <taxon>Aspergillaceae</taxon>
        <taxon>Aspergillus</taxon>
        <taxon>Aspergillus subgen. Fumigati</taxon>
    </lineage>
</organism>
<accession>A0ABQ1BCJ8</accession>
<dbReference type="Proteomes" id="UP000465266">
    <property type="component" value="Unassembled WGS sequence"/>
</dbReference>